<gene>
    <name evidence="1" type="ORF">ENU09_00195</name>
    <name evidence="2" type="ORF">ENU20_04945</name>
</gene>
<dbReference type="AlphaFoldDB" id="A0A7C4JN07"/>
<name>A0A7C4JN07_STAMA</name>
<accession>A0A7C4JN07</accession>
<evidence type="ECO:0000313" key="1">
    <source>
        <dbReference type="EMBL" id="HGQ59136.1"/>
    </source>
</evidence>
<protein>
    <submittedName>
        <fullName evidence="2">Uncharacterized protein</fullName>
    </submittedName>
</protein>
<comment type="caution">
    <text evidence="2">The sequence shown here is derived from an EMBL/GenBank/DDBJ whole genome shotgun (WGS) entry which is preliminary data.</text>
</comment>
<reference evidence="2" key="1">
    <citation type="journal article" date="2020" name="mSystems">
        <title>Genome- and Community-Level Interaction Insights into Carbon Utilization and Element Cycling Functions of Hydrothermarchaeota in Hydrothermal Sediment.</title>
        <authorList>
            <person name="Zhou Z."/>
            <person name="Liu Y."/>
            <person name="Xu W."/>
            <person name="Pan J."/>
            <person name="Luo Z.H."/>
            <person name="Li M."/>
        </authorList>
    </citation>
    <scope>NUCLEOTIDE SEQUENCE [LARGE SCALE GENOMIC DNA]</scope>
    <source>
        <strain evidence="1">SpSt-638</strain>
        <strain evidence="2">SpSt-648</strain>
    </source>
</reference>
<proteinExistence type="predicted"/>
<dbReference type="EMBL" id="DTBE01000005">
    <property type="protein sequence ID" value="HGQ59136.1"/>
    <property type="molecule type" value="Genomic_DNA"/>
</dbReference>
<organism evidence="2">
    <name type="scientific">Staphylothermus marinus</name>
    <dbReference type="NCBI Taxonomy" id="2280"/>
    <lineage>
        <taxon>Archaea</taxon>
        <taxon>Thermoproteota</taxon>
        <taxon>Thermoprotei</taxon>
        <taxon>Desulfurococcales</taxon>
        <taxon>Desulfurococcaceae</taxon>
        <taxon>Staphylothermus</taxon>
    </lineage>
</organism>
<evidence type="ECO:0000313" key="2">
    <source>
        <dbReference type="EMBL" id="HGQ74403.1"/>
    </source>
</evidence>
<dbReference type="EMBL" id="DTBP01000043">
    <property type="protein sequence ID" value="HGQ74403.1"/>
    <property type="molecule type" value="Genomic_DNA"/>
</dbReference>
<sequence length="152" mass="18276">MPLILIDYLREDFGIDHGGLLRKYLHENLSYVEGQVLEVYEGWLGREKVRTVNLRLTARLGFKRIYMPRETCIRHGIIPRTWVVFSVSRIGDPRREYYVPIYEGRVFVHVPRKDIIYALFEELFFKGCLIRKPIGFIYRFLELRRELKKPEV</sequence>